<dbReference type="Gene3D" id="3.50.50.60">
    <property type="entry name" value="FAD/NAD(P)-binding domain"/>
    <property type="match status" value="2"/>
</dbReference>
<sequence>MHICVLGAGIIGVTSAYRLLEAGHEVTLVDAAAQPGSQTSLGNGAQLSYSYVAPLADPSVWTHWPEYLFSADSPLTLRPKMDTAQWRWLLKFLGACNSKRVRQTTIDLLHLSSFSRDQLRQLTAAVPLAFQHRTAGKLVLYSDAKGLEGARRQIAFQAQHGCQQEIIDHDRCLQIEPALAGAKRDWAGGVYTPSEEAGDCAKFCQQLVAAMAQQPGFRFAHSQRIGKLEMRDGALAAVHAGAEKIEAEAFVLALGADSAGFARQAGFSLPLYPLKGYSITVPLHDASHQAAAPQVSITDLAKKIVYARLGDRLRVAGRVELVGMDRSIPAAAIDELKRGVGELFPGCADLADSAALSPWTGFRPATPSGVPIVGASPLKNLYLNVGHGSLGWTLAHGSASLLAQLIAGKATTIDAKPFAYHS</sequence>
<accession>A0ABM5Z1Q5</accession>
<gene>
    <name evidence="4" type="ORF">CPter291_0565</name>
</gene>
<evidence type="ECO:0000313" key="5">
    <source>
        <dbReference type="Proteomes" id="UP000074914"/>
    </source>
</evidence>
<dbReference type="RefSeq" id="WP_062111824.1">
    <property type="nucleotide sequence ID" value="NZ_CP013236.1"/>
</dbReference>
<reference evidence="4 5" key="1">
    <citation type="submission" date="2015-11" db="EMBL/GenBank/DDBJ databases">
        <title>Exploring the genomic traits of fungus-feeding bacterial genus Collimonas.</title>
        <authorList>
            <person name="Song C."/>
            <person name="Schmidt R."/>
            <person name="de Jager V."/>
            <person name="Krzyzanowska D."/>
            <person name="Jongedijk E."/>
            <person name="Cankar K."/>
            <person name="Beekwilder J."/>
            <person name="van Veen A."/>
            <person name="de Boer W."/>
            <person name="van Veen J.A."/>
            <person name="Garbeva P."/>
        </authorList>
    </citation>
    <scope>NUCLEOTIDE SEQUENCE [LARGE SCALE GENOMIC DNA]</scope>
    <source>
        <strain evidence="4 5">Ter291</strain>
    </source>
</reference>
<dbReference type="EMBL" id="CP013236">
    <property type="protein sequence ID" value="AMP12851.1"/>
    <property type="molecule type" value="Genomic_DNA"/>
</dbReference>
<keyword evidence="2" id="KW-0560">Oxidoreductase</keyword>
<proteinExistence type="inferred from homology"/>
<evidence type="ECO:0000259" key="3">
    <source>
        <dbReference type="Pfam" id="PF01266"/>
    </source>
</evidence>
<evidence type="ECO:0000313" key="4">
    <source>
        <dbReference type="EMBL" id="AMP12851.1"/>
    </source>
</evidence>
<dbReference type="InterPro" id="IPR006076">
    <property type="entry name" value="FAD-dep_OxRdtase"/>
</dbReference>
<evidence type="ECO:0000256" key="1">
    <source>
        <dbReference type="ARBA" id="ARBA00009410"/>
    </source>
</evidence>
<name>A0ABM5Z1Q5_9BURK</name>
<evidence type="ECO:0000256" key="2">
    <source>
        <dbReference type="ARBA" id="ARBA00023002"/>
    </source>
</evidence>
<dbReference type="Gene3D" id="3.30.9.10">
    <property type="entry name" value="D-Amino Acid Oxidase, subunit A, domain 2"/>
    <property type="match status" value="1"/>
</dbReference>
<dbReference type="PANTHER" id="PTHR13847:SF280">
    <property type="entry name" value="D-AMINO ACID DEHYDROGENASE"/>
    <property type="match status" value="1"/>
</dbReference>
<dbReference type="Pfam" id="PF01266">
    <property type="entry name" value="DAO"/>
    <property type="match status" value="1"/>
</dbReference>
<comment type="similarity">
    <text evidence="1">Belongs to the DadA oxidoreductase family.</text>
</comment>
<dbReference type="SUPFAM" id="SSF51905">
    <property type="entry name" value="FAD/NAD(P)-binding domain"/>
    <property type="match status" value="1"/>
</dbReference>
<protein>
    <submittedName>
        <fullName evidence="4">NAD(P)-binding Rossmann-like domain protein</fullName>
    </submittedName>
</protein>
<organism evidence="4 5">
    <name type="scientific">Collimonas pratensis</name>
    <dbReference type="NCBI Taxonomy" id="279113"/>
    <lineage>
        <taxon>Bacteria</taxon>
        <taxon>Pseudomonadati</taxon>
        <taxon>Pseudomonadota</taxon>
        <taxon>Betaproteobacteria</taxon>
        <taxon>Burkholderiales</taxon>
        <taxon>Oxalobacteraceae</taxon>
        <taxon>Collimonas</taxon>
    </lineage>
</organism>
<keyword evidence="5" id="KW-1185">Reference proteome</keyword>
<dbReference type="InterPro" id="IPR036188">
    <property type="entry name" value="FAD/NAD-bd_sf"/>
</dbReference>
<dbReference type="Proteomes" id="UP000074914">
    <property type="component" value="Chromosome"/>
</dbReference>
<dbReference type="PANTHER" id="PTHR13847">
    <property type="entry name" value="SARCOSINE DEHYDROGENASE-RELATED"/>
    <property type="match status" value="1"/>
</dbReference>
<dbReference type="SUPFAM" id="SSF54373">
    <property type="entry name" value="FAD-linked reductases, C-terminal domain"/>
    <property type="match status" value="1"/>
</dbReference>
<feature type="domain" description="FAD dependent oxidoreductase" evidence="3">
    <location>
        <begin position="3"/>
        <end position="405"/>
    </location>
</feature>
<dbReference type="NCBIfam" id="NF001933">
    <property type="entry name" value="PRK00711.1"/>
    <property type="match status" value="1"/>
</dbReference>